<dbReference type="PANTHER" id="PTHR12646:SF0">
    <property type="entry name" value="DOL-P-MAN:MAN(5)GLCNAC(2)-PP-DOL ALPHA-1,3-MANNOSYLTRANSFERASE"/>
    <property type="match status" value="1"/>
</dbReference>
<evidence type="ECO:0000256" key="13">
    <source>
        <dbReference type="ARBA" id="ARBA00093457"/>
    </source>
</evidence>
<dbReference type="EC" id="2.4.1.258" evidence="3 14"/>
<evidence type="ECO:0000256" key="7">
    <source>
        <dbReference type="ARBA" id="ARBA00022692"/>
    </source>
</evidence>
<evidence type="ECO:0000313" key="16">
    <source>
        <dbReference type="Proteomes" id="UP000698800"/>
    </source>
</evidence>
<comment type="caution">
    <text evidence="15">The sequence shown here is derived from an EMBL/GenBank/DDBJ whole genome shotgun (WGS) entry which is preliminary data.</text>
</comment>
<dbReference type="OrthoDB" id="20028at2759"/>
<evidence type="ECO:0000256" key="14">
    <source>
        <dbReference type="RuleBase" id="RU364047"/>
    </source>
</evidence>
<comment type="pathway">
    <text evidence="2 14">Protein modification; protein glycosylation.</text>
</comment>
<keyword evidence="8 14" id="KW-0256">Endoplasmic reticulum</keyword>
<dbReference type="PANTHER" id="PTHR12646">
    <property type="entry name" value="NOT56 - RELATED"/>
    <property type="match status" value="1"/>
</dbReference>
<evidence type="ECO:0000256" key="1">
    <source>
        <dbReference type="ARBA" id="ARBA00004477"/>
    </source>
</evidence>
<keyword evidence="10 14" id="KW-0472">Membrane</keyword>
<evidence type="ECO:0000256" key="8">
    <source>
        <dbReference type="ARBA" id="ARBA00022824"/>
    </source>
</evidence>
<dbReference type="Pfam" id="PF05208">
    <property type="entry name" value="ALG3"/>
    <property type="match status" value="1"/>
</dbReference>
<comment type="subcellular location">
    <subcellularLocation>
        <location evidence="1 14">Endoplasmic reticulum membrane</location>
        <topology evidence="1 14">Multi-pass membrane protein</topology>
    </subcellularLocation>
</comment>
<feature type="transmembrane region" description="Helical" evidence="14">
    <location>
        <begin position="119"/>
        <end position="140"/>
    </location>
</feature>
<proteinExistence type="inferred from homology"/>
<keyword evidence="6 14" id="KW-0808">Transferase</keyword>
<dbReference type="InterPro" id="IPR007873">
    <property type="entry name" value="Glycosyltransferase_ALG3"/>
</dbReference>
<evidence type="ECO:0000256" key="5">
    <source>
        <dbReference type="ARBA" id="ARBA00022676"/>
    </source>
</evidence>
<dbReference type="Proteomes" id="UP000698800">
    <property type="component" value="Unassembled WGS sequence"/>
</dbReference>
<keyword evidence="5 14" id="KW-0328">Glycosyltransferase</keyword>
<keyword evidence="9 14" id="KW-1133">Transmembrane helix</keyword>
<feature type="transmembrane region" description="Helical" evidence="14">
    <location>
        <begin position="96"/>
        <end position="113"/>
    </location>
</feature>
<reference evidence="15" key="1">
    <citation type="submission" date="2021-03" db="EMBL/GenBank/DDBJ databases">
        <title>Comparative genomics and phylogenomic investigation of the class Geoglossomycetes provide insights into ecological specialization and systematics.</title>
        <authorList>
            <person name="Melie T."/>
            <person name="Pirro S."/>
            <person name="Miller A.N."/>
            <person name="Quandt A."/>
        </authorList>
    </citation>
    <scope>NUCLEOTIDE SEQUENCE</scope>
    <source>
        <strain evidence="15">GBOQ0MN5Z8</strain>
    </source>
</reference>
<gene>
    <name evidence="15" type="ORF">FGG08_004203</name>
</gene>
<dbReference type="EMBL" id="JAGHQL010000082">
    <property type="protein sequence ID" value="KAH0541279.1"/>
    <property type="molecule type" value="Genomic_DNA"/>
</dbReference>
<comment type="function">
    <text evidence="11 14">Dol-P-Man:Man(5)GlcNAc(2)-PP-Dol alpha-1,3-mannosyltransferase that operates in the biosynthetic pathway of dolichol-linked oligosaccharides, the glycan precursors employed in protein asparagine (N)-glycosylation. The assembly of dolichol-linked oligosaccharides begins on the cytosolic side of the endoplasmic reticulum membrane and finishes in its lumen. The sequential addition of sugars to dolichol pyrophosphate produces dolichol-linked oligosaccharides containing fourteen sugars, including two GlcNAcs, nine mannoses and three glucoses. Once assembled, the oligosaccharide is transferred from the lipid to nascent proteins by oligosaccharyltransferases. In the lumen of the endoplasmic reticulum, adds the first dolichyl beta-D-mannosyl phosphate derived mannose in an alpha-1,3 linkage to Man(5)GlcNAc(2)-PP-dolichol to produce Man(6)GlcNAc(2)-PP-dolichol.</text>
</comment>
<keyword evidence="7 14" id="KW-0812">Transmembrane</keyword>
<organism evidence="15 16">
    <name type="scientific">Glutinoglossum americanum</name>
    <dbReference type="NCBI Taxonomy" id="1670608"/>
    <lineage>
        <taxon>Eukaryota</taxon>
        <taxon>Fungi</taxon>
        <taxon>Dikarya</taxon>
        <taxon>Ascomycota</taxon>
        <taxon>Pezizomycotina</taxon>
        <taxon>Geoglossomycetes</taxon>
        <taxon>Geoglossales</taxon>
        <taxon>Geoglossaceae</taxon>
        <taxon>Glutinoglossum</taxon>
    </lineage>
</organism>
<evidence type="ECO:0000256" key="10">
    <source>
        <dbReference type="ARBA" id="ARBA00023136"/>
    </source>
</evidence>
<comment type="similarity">
    <text evidence="13">Belongs to the glycosyltransferase ALG3 family.</text>
</comment>
<dbReference type="AlphaFoldDB" id="A0A9P8I5Q2"/>
<sequence length="158" mass="17677">MGLLNNLIDFGFDLATNPRHLRWLCPLLLCADALLSGLIVWKIPCKLNPHGYIQETNLLNDCPDTEIDWTAYMEQVTQYIDGERDYMLIKGGTGPLVYPAAHVYIYTALYYLTSGGNILYGQVIFAGLYLGTLALVMVCYRLAKVREGFSCANDTVLV</sequence>
<evidence type="ECO:0000256" key="2">
    <source>
        <dbReference type="ARBA" id="ARBA00004922"/>
    </source>
</evidence>
<feature type="transmembrane region" description="Helical" evidence="14">
    <location>
        <begin position="20"/>
        <end position="41"/>
    </location>
</feature>
<evidence type="ECO:0000256" key="9">
    <source>
        <dbReference type="ARBA" id="ARBA00022989"/>
    </source>
</evidence>
<evidence type="ECO:0000256" key="3">
    <source>
        <dbReference type="ARBA" id="ARBA00011964"/>
    </source>
</evidence>
<evidence type="ECO:0000256" key="4">
    <source>
        <dbReference type="ARBA" id="ARBA00015561"/>
    </source>
</evidence>
<comment type="caution">
    <text evidence="14">Lacks conserved residue(s) required for the propagation of feature annotation.</text>
</comment>
<name>A0A9P8I5Q2_9PEZI</name>
<dbReference type="GO" id="GO:0052925">
    <property type="term" value="F:dol-P-Man:Man(5)GlcNAc(2)-PP-Dol alpha-1,3-mannosyltransferase activity"/>
    <property type="evidence" value="ECO:0007669"/>
    <property type="project" value="UniProtKB-EC"/>
</dbReference>
<evidence type="ECO:0000313" key="15">
    <source>
        <dbReference type="EMBL" id="KAH0541279.1"/>
    </source>
</evidence>
<keyword evidence="16" id="KW-1185">Reference proteome</keyword>
<evidence type="ECO:0000256" key="11">
    <source>
        <dbReference type="ARBA" id="ARBA00044743"/>
    </source>
</evidence>
<accession>A0A9P8I5Q2</accession>
<evidence type="ECO:0000256" key="12">
    <source>
        <dbReference type="ARBA" id="ARBA00049506"/>
    </source>
</evidence>
<dbReference type="GO" id="GO:0005789">
    <property type="term" value="C:endoplasmic reticulum membrane"/>
    <property type="evidence" value="ECO:0007669"/>
    <property type="project" value="UniProtKB-SubCell"/>
</dbReference>
<evidence type="ECO:0000256" key="6">
    <source>
        <dbReference type="ARBA" id="ARBA00022679"/>
    </source>
</evidence>
<comment type="catalytic activity">
    <reaction evidence="12 14">
        <text>an alpha-D-Man-(1-&gt;2)-alpha-D-Man-(1-&gt;2)-alpha-D-Man-(1-&gt;3)-[alpha-D-Man-(1-&gt;6)]-beta-D-Man-(1-&gt;4)-beta-D-GlcNAc-(1-&gt;4)-alpha-D-GlcNAc-diphospho-di-trans,poly-cis-dolichol + a di-trans,poly-cis-dolichyl beta-D-mannosyl phosphate = an alpha-D-Man-(1-&gt;2)-alpha-D-Man-(1-&gt;2)-alpha-D-Man-(1-&gt;3)-[alpha-D-Man-(1-&gt;3)-alpha-D-Man-(1-&gt;6)]-beta-D-Man-(1-&gt;4)-beta-D-GlcNAc-(1-&gt;4)-alpha-D-GlcNAc-diphospho-di-trans,poly-cis-dolichol + a di-trans,poly-cis-dolichyl phosphate + H(+)</text>
        <dbReference type="Rhea" id="RHEA:29527"/>
        <dbReference type="Rhea" id="RHEA-COMP:19498"/>
        <dbReference type="Rhea" id="RHEA-COMP:19501"/>
        <dbReference type="Rhea" id="RHEA-COMP:19516"/>
        <dbReference type="Rhea" id="RHEA-COMP:19517"/>
        <dbReference type="ChEBI" id="CHEBI:15378"/>
        <dbReference type="ChEBI" id="CHEBI:57683"/>
        <dbReference type="ChEBI" id="CHEBI:58211"/>
        <dbReference type="ChEBI" id="CHEBI:132515"/>
        <dbReference type="ChEBI" id="CHEBI:132516"/>
        <dbReference type="EC" id="2.4.1.258"/>
    </reaction>
    <physiologicalReaction direction="left-to-right" evidence="12 14">
        <dbReference type="Rhea" id="RHEA:29528"/>
    </physiologicalReaction>
</comment>
<protein>
    <recommendedName>
        <fullName evidence="4 14">Dol-P-Man:Man(5)GlcNAc(2)-PP-Dol alpha-1,3-mannosyltransferase</fullName>
        <ecNumber evidence="3 14">2.4.1.258</ecNumber>
    </recommendedName>
    <alternativeName>
        <fullName evidence="14">Dol-P-Man-dependent alpha(1-3)-mannosyltransferase</fullName>
    </alternativeName>
</protein>